<dbReference type="GO" id="GO:0016884">
    <property type="term" value="F:carbon-nitrogen ligase activity, with glutamine as amido-N-donor"/>
    <property type="evidence" value="ECO:0007669"/>
    <property type="project" value="UniProtKB-UniRule"/>
</dbReference>
<comment type="similarity">
    <text evidence="1">Belongs to the AIM41 family.</text>
</comment>
<keyword evidence="1" id="KW-0496">Mitochondrion</keyword>
<dbReference type="InterPro" id="IPR042184">
    <property type="entry name" value="YqeY/Aim41_N"/>
</dbReference>
<dbReference type="InterPro" id="IPR023168">
    <property type="entry name" value="GatB_Yqey_C_2"/>
</dbReference>
<dbReference type="OrthoDB" id="538640at2759"/>
<gene>
    <name evidence="1" type="primary">AIM41</name>
    <name evidence="2 4" type="ORF">P152DRAFT_395701</name>
</gene>
<protein>
    <recommendedName>
        <fullName evidence="1">Altered inheritance of mitochondria protein 41</fullName>
    </recommendedName>
</protein>
<dbReference type="GO" id="GO:0005739">
    <property type="term" value="C:mitochondrion"/>
    <property type="evidence" value="ECO:0007669"/>
    <property type="project" value="UniProtKB-SubCell"/>
</dbReference>
<dbReference type="Pfam" id="PF09424">
    <property type="entry name" value="YqeY"/>
    <property type="match status" value="1"/>
</dbReference>
<dbReference type="RefSeq" id="XP_033534950.1">
    <property type="nucleotide sequence ID" value="XM_033676320.1"/>
</dbReference>
<dbReference type="Gene3D" id="1.10.1510.10">
    <property type="entry name" value="Uncharacterised protein YqeY/AIM41 PF09424, N-terminal domain"/>
    <property type="match status" value="1"/>
</dbReference>
<dbReference type="PANTHER" id="PTHR28055:SF1">
    <property type="entry name" value="ALTERED INHERITANCE OF MITOCHONDRIA PROTEIN 41, MITOCHONDRIAL"/>
    <property type="match status" value="1"/>
</dbReference>
<dbReference type="InterPro" id="IPR003789">
    <property type="entry name" value="Asn/Gln_tRNA_amidoTrase-B-like"/>
</dbReference>
<name>A0A6G1G664_9PEZI</name>
<reference evidence="4" key="3">
    <citation type="submission" date="2025-04" db="UniProtKB">
        <authorList>
            <consortium name="RefSeq"/>
        </authorList>
    </citation>
    <scope>IDENTIFICATION</scope>
    <source>
        <strain evidence="4">CBS 781.70</strain>
    </source>
</reference>
<evidence type="ECO:0000313" key="4">
    <source>
        <dbReference type="RefSeq" id="XP_033534950.1"/>
    </source>
</evidence>
<comment type="subcellular location">
    <subcellularLocation>
        <location evidence="1">Mitochondrion</location>
    </subcellularLocation>
</comment>
<evidence type="ECO:0000256" key="1">
    <source>
        <dbReference type="RuleBase" id="RU365099"/>
    </source>
</evidence>
<dbReference type="AlphaFoldDB" id="A0A6G1G664"/>
<sequence length="187" mass="20252">MSAPIRLSLPHTRRAPSRTIWRFQSTSASAEQPASPLLVKIRNDLKVALRAKDTTRLNVLRAILADVINASKTSSPVTSDIQLFALIRKRTSASREAASQFATAGRMDLVEKEEAQTRILDEYAGEVEAVGAEEMEKAIQEVVEQMKEQGKVVLGQVMKALIGEGGSLAGKSVDRKELAAAVKRAVG</sequence>
<evidence type="ECO:0000313" key="3">
    <source>
        <dbReference type="Proteomes" id="UP000504638"/>
    </source>
</evidence>
<dbReference type="Gene3D" id="1.10.10.410">
    <property type="match status" value="1"/>
</dbReference>
<reference evidence="4" key="2">
    <citation type="submission" date="2020-04" db="EMBL/GenBank/DDBJ databases">
        <authorList>
            <consortium name="NCBI Genome Project"/>
        </authorList>
    </citation>
    <scope>NUCLEOTIDE SEQUENCE</scope>
    <source>
        <strain evidence="4">CBS 781.70</strain>
    </source>
</reference>
<reference evidence="2 4" key="1">
    <citation type="submission" date="2020-01" db="EMBL/GenBank/DDBJ databases">
        <authorList>
            <consortium name="DOE Joint Genome Institute"/>
            <person name="Haridas S."/>
            <person name="Albert R."/>
            <person name="Binder M."/>
            <person name="Bloem J."/>
            <person name="Labutti K."/>
            <person name="Salamov A."/>
            <person name="Andreopoulos B."/>
            <person name="Baker S.E."/>
            <person name="Barry K."/>
            <person name="Bills G."/>
            <person name="Bluhm B.H."/>
            <person name="Cannon C."/>
            <person name="Castanera R."/>
            <person name="Culley D.E."/>
            <person name="Daum C."/>
            <person name="Ezra D."/>
            <person name="Gonzalez J.B."/>
            <person name="Henrissat B."/>
            <person name="Kuo A."/>
            <person name="Liang C."/>
            <person name="Lipzen A."/>
            <person name="Lutzoni F."/>
            <person name="Magnuson J."/>
            <person name="Mondo S."/>
            <person name="Nolan M."/>
            <person name="Ohm R."/>
            <person name="Pangilinan J."/>
            <person name="Park H.-J."/>
            <person name="Ramirez L."/>
            <person name="Alfaro M."/>
            <person name="Sun H."/>
            <person name="Tritt A."/>
            <person name="Yoshinaga Y."/>
            <person name="Zwiers L.-H."/>
            <person name="Turgeon B.G."/>
            <person name="Goodwin S.B."/>
            <person name="Spatafora J.W."/>
            <person name="Crous P.W."/>
            <person name="Grigoriev I.V."/>
        </authorList>
    </citation>
    <scope>NUCLEOTIDE SEQUENCE</scope>
    <source>
        <strain evidence="2 4">CBS 781.70</strain>
    </source>
</reference>
<proteinExistence type="inferred from homology"/>
<organism evidence="2">
    <name type="scientific">Eremomyces bilateralis CBS 781.70</name>
    <dbReference type="NCBI Taxonomy" id="1392243"/>
    <lineage>
        <taxon>Eukaryota</taxon>
        <taxon>Fungi</taxon>
        <taxon>Dikarya</taxon>
        <taxon>Ascomycota</taxon>
        <taxon>Pezizomycotina</taxon>
        <taxon>Dothideomycetes</taxon>
        <taxon>Dothideomycetes incertae sedis</taxon>
        <taxon>Eremomycetales</taxon>
        <taxon>Eremomycetaceae</taxon>
        <taxon>Eremomyces</taxon>
    </lineage>
</organism>
<dbReference type="EMBL" id="ML975155">
    <property type="protein sequence ID" value="KAF1813319.1"/>
    <property type="molecule type" value="Genomic_DNA"/>
</dbReference>
<accession>A0A6G1G664</accession>
<dbReference type="InterPro" id="IPR019004">
    <property type="entry name" value="YqeY/Aim41"/>
</dbReference>
<dbReference type="PANTHER" id="PTHR28055">
    <property type="entry name" value="ALTERED INHERITANCE OF MITOCHONDRIA PROTEIN 41, MITOCHONDRIAL"/>
    <property type="match status" value="1"/>
</dbReference>
<dbReference type="Proteomes" id="UP000504638">
    <property type="component" value="Unplaced"/>
</dbReference>
<evidence type="ECO:0000313" key="2">
    <source>
        <dbReference type="EMBL" id="KAF1813319.1"/>
    </source>
</evidence>
<dbReference type="SUPFAM" id="SSF89095">
    <property type="entry name" value="GatB/YqeY motif"/>
    <property type="match status" value="1"/>
</dbReference>
<keyword evidence="3" id="KW-1185">Reference proteome</keyword>